<dbReference type="EMBL" id="CAJNOI010004095">
    <property type="protein sequence ID" value="CAF1537192.1"/>
    <property type="molecule type" value="Genomic_DNA"/>
</dbReference>
<accession>A0A816EQ37</accession>
<dbReference type="GO" id="GO:0043041">
    <property type="term" value="P:amino acid activation for nonribosomal peptide biosynthetic process"/>
    <property type="evidence" value="ECO:0007669"/>
    <property type="project" value="TreeGrafter"/>
</dbReference>
<evidence type="ECO:0000313" key="3">
    <source>
        <dbReference type="EMBL" id="CAF1656009.1"/>
    </source>
</evidence>
<dbReference type="InterPro" id="IPR001242">
    <property type="entry name" value="Condensation_dom"/>
</dbReference>
<feature type="domain" description="Condensation" evidence="1">
    <location>
        <begin position="567"/>
        <end position="698"/>
    </location>
</feature>
<dbReference type="PANTHER" id="PTHR45527:SF1">
    <property type="entry name" value="FATTY ACID SYNTHASE"/>
    <property type="match status" value="1"/>
</dbReference>
<dbReference type="AlphaFoldDB" id="A0A816EQ37"/>
<evidence type="ECO:0000313" key="4">
    <source>
        <dbReference type="Proteomes" id="UP000663832"/>
    </source>
</evidence>
<feature type="domain" description="Condensation" evidence="1">
    <location>
        <begin position="35"/>
        <end position="487"/>
    </location>
</feature>
<dbReference type="Gene3D" id="3.30.559.10">
    <property type="entry name" value="Chloramphenicol acetyltransferase-like domain"/>
    <property type="match status" value="2"/>
</dbReference>
<comment type="caution">
    <text evidence="3">The sequence shown here is derived from an EMBL/GenBank/DDBJ whole genome shotgun (WGS) entry which is preliminary data.</text>
</comment>
<dbReference type="GO" id="GO:0031177">
    <property type="term" value="F:phosphopantetheine binding"/>
    <property type="evidence" value="ECO:0007669"/>
    <property type="project" value="TreeGrafter"/>
</dbReference>
<dbReference type="SUPFAM" id="SSF52777">
    <property type="entry name" value="CoA-dependent acyltransferases"/>
    <property type="match status" value="3"/>
</dbReference>
<keyword evidence="4" id="KW-1185">Reference proteome</keyword>
<dbReference type="OrthoDB" id="10057366at2759"/>
<dbReference type="Proteomes" id="UP000663877">
    <property type="component" value="Unassembled WGS sequence"/>
</dbReference>
<dbReference type="PANTHER" id="PTHR45527">
    <property type="entry name" value="NONRIBOSOMAL PEPTIDE SYNTHETASE"/>
    <property type="match status" value="1"/>
</dbReference>
<proteinExistence type="predicted"/>
<reference evidence="3" key="1">
    <citation type="submission" date="2021-02" db="EMBL/GenBank/DDBJ databases">
        <authorList>
            <person name="Nowell W R."/>
        </authorList>
    </citation>
    <scope>NUCLEOTIDE SEQUENCE</scope>
</reference>
<protein>
    <recommendedName>
        <fullName evidence="1">Condensation domain-containing protein</fullName>
    </recommendedName>
</protein>
<dbReference type="Proteomes" id="UP000663832">
    <property type="component" value="Unassembled WGS sequence"/>
</dbReference>
<dbReference type="GO" id="GO:0044550">
    <property type="term" value="P:secondary metabolite biosynthetic process"/>
    <property type="evidence" value="ECO:0007669"/>
    <property type="project" value="TreeGrafter"/>
</dbReference>
<evidence type="ECO:0000313" key="2">
    <source>
        <dbReference type="EMBL" id="CAF1537192.1"/>
    </source>
</evidence>
<organism evidence="3 4">
    <name type="scientific">Adineta steineri</name>
    <dbReference type="NCBI Taxonomy" id="433720"/>
    <lineage>
        <taxon>Eukaryota</taxon>
        <taxon>Metazoa</taxon>
        <taxon>Spiralia</taxon>
        <taxon>Gnathifera</taxon>
        <taxon>Rotifera</taxon>
        <taxon>Eurotatoria</taxon>
        <taxon>Bdelloidea</taxon>
        <taxon>Adinetida</taxon>
        <taxon>Adinetidae</taxon>
        <taxon>Adineta</taxon>
    </lineage>
</organism>
<dbReference type="Pfam" id="PF00668">
    <property type="entry name" value="Condensation"/>
    <property type="match status" value="2"/>
</dbReference>
<dbReference type="GO" id="GO:0003824">
    <property type="term" value="F:catalytic activity"/>
    <property type="evidence" value="ECO:0007669"/>
    <property type="project" value="InterPro"/>
</dbReference>
<evidence type="ECO:0000259" key="1">
    <source>
        <dbReference type="Pfam" id="PF00668"/>
    </source>
</evidence>
<dbReference type="InterPro" id="IPR023213">
    <property type="entry name" value="CAT-like_dom_sf"/>
</dbReference>
<dbReference type="EMBL" id="CAJNOM010004471">
    <property type="protein sequence ID" value="CAF1656009.1"/>
    <property type="molecule type" value="Genomic_DNA"/>
</dbReference>
<feature type="non-terminal residue" evidence="3">
    <location>
        <position position="700"/>
    </location>
</feature>
<dbReference type="GO" id="GO:0005737">
    <property type="term" value="C:cytoplasm"/>
    <property type="evidence" value="ECO:0007669"/>
    <property type="project" value="TreeGrafter"/>
</dbReference>
<dbReference type="Gene3D" id="3.30.559.30">
    <property type="entry name" value="Nonribosomal peptide synthetase, condensation domain"/>
    <property type="match status" value="1"/>
</dbReference>
<gene>
    <name evidence="2" type="ORF">BJG266_LOCUS45321</name>
    <name evidence="3" type="ORF">QVE165_LOCUS62312</name>
</gene>
<sequence>MLSATRRLFPNKVDKRQSDQSLSSTLTLTGSLKAVASSAQQRIWLDEQISFNPSSSPALYNIIMPVVIKQGSMPIASIRSAIVDTLERHNILRTAVYFNQESGRLEQAVQPILEDHNYSFEVTRGAKSTEEIEALLVKEFTTHFAQVEHGVVVRCHLIKMDINNAVEEEEKLHRNDIIIFVIHHIAFDISAADIFINTFARTYHVAEPLGSTLQYIDYAIYEQTLLVDPAQNSKVNEARRFWSILMDRYDWHNNYLLLVGATSKTKMRSGRGHAISFDLDSDIVQAQLQCAMANNVSMFQLGLTCFFAFLYKLCNSYTDDFCITSATDNRQLPETKKMIGMFVNLLPYRIKINPVESFISLMLRIRQLCIDVLQHAELPYQEIIGHMNNSTSPKIPFHFQYQSVMSSLTYGSTQVLKTKDAILQSYTGRDWSHSNGTALNDLSLTMTHDYHNQTTHFIFEYSTDVFDDAMISLIGRRFQHFLSQIFSASVDKNQFNQSRNPISKLSLLLLEDIEEIPRTIFHRLPNIGYTAPASYAQSRICLDERIHSHYDQQFISIHNKPYIYRLQHQHSLSIDRLHQAVQQILIKHSTLHTSLIFHTEQNQFIQQIIDFNSNNNKLFFYFESTFQTDEQLNKIINDERHNPQHFDLVQGRVFRYHILYYKQASLNGFLSDKDVLIFSFHHAFFDNSSMNVFFHDLNEA</sequence>
<name>A0A816EQ37_9BILA</name>